<sequence length="74" mass="9228">MPVLSRHEGEWLGNYTVVDDSSIILWFGYKEFPYLYLYEMIQISHDNNHRARTWHWFKNHQIYQRTLIQEERVK</sequence>
<dbReference type="EMBL" id="AP018316">
    <property type="protein sequence ID" value="BAZ87934.1"/>
    <property type="molecule type" value="Genomic_DNA"/>
</dbReference>
<evidence type="ECO:0008006" key="3">
    <source>
        <dbReference type="Google" id="ProtNLM"/>
    </source>
</evidence>
<accession>A0A1Z4V922</accession>
<evidence type="ECO:0000313" key="1">
    <source>
        <dbReference type="EMBL" id="BAZ87934.1"/>
    </source>
</evidence>
<proteinExistence type="predicted"/>
<dbReference type="AlphaFoldDB" id="A0A1Z4V922"/>
<gene>
    <name evidence="1" type="ORF">NIES806_41660</name>
</gene>
<dbReference type="Proteomes" id="UP000218702">
    <property type="component" value="Chromosome"/>
</dbReference>
<organism evidence="1 2">
    <name type="scientific">Dolichospermum compactum NIES-806</name>
    <dbReference type="NCBI Taxonomy" id="1973481"/>
    <lineage>
        <taxon>Bacteria</taxon>
        <taxon>Bacillati</taxon>
        <taxon>Cyanobacteriota</taxon>
        <taxon>Cyanophyceae</taxon>
        <taxon>Nostocales</taxon>
        <taxon>Aphanizomenonaceae</taxon>
        <taxon>Dolichospermum</taxon>
        <taxon>Dolichospermum compactum</taxon>
    </lineage>
</organism>
<reference evidence="1 2" key="1">
    <citation type="submission" date="2017-06" db="EMBL/GenBank/DDBJ databases">
        <title>Genome sequencing of cyanobaciteial culture collection at National Institute for Environmental Studies (NIES).</title>
        <authorList>
            <person name="Hirose Y."/>
            <person name="Shimura Y."/>
            <person name="Fujisawa T."/>
            <person name="Nakamura Y."/>
            <person name="Kawachi M."/>
        </authorList>
    </citation>
    <scope>NUCLEOTIDE SEQUENCE [LARGE SCALE GENOMIC DNA]</scope>
    <source>
        <strain evidence="1 2">NIES-806</strain>
    </source>
</reference>
<evidence type="ECO:0000313" key="2">
    <source>
        <dbReference type="Proteomes" id="UP000218702"/>
    </source>
</evidence>
<dbReference type="KEGG" id="dcm:NIES806_41660"/>
<keyword evidence="2" id="KW-1185">Reference proteome</keyword>
<name>A0A1Z4V922_9CYAN</name>
<protein>
    <recommendedName>
        <fullName evidence="3">DUF3598 domain-containing protein</fullName>
    </recommendedName>
</protein>